<evidence type="ECO:0000313" key="3">
    <source>
        <dbReference type="Proteomes" id="UP000682733"/>
    </source>
</evidence>
<accession>A0A8S2XMS1</accession>
<feature type="region of interest" description="Disordered" evidence="1">
    <location>
        <begin position="1"/>
        <end position="25"/>
    </location>
</feature>
<feature type="compositionally biased region" description="Basic and acidic residues" evidence="1">
    <location>
        <begin position="46"/>
        <end position="56"/>
    </location>
</feature>
<dbReference type="AlphaFoldDB" id="A0A8S2XMS1"/>
<evidence type="ECO:0000313" key="2">
    <source>
        <dbReference type="EMBL" id="CAF4504290.1"/>
    </source>
</evidence>
<dbReference type="EMBL" id="CAJOBA010096311">
    <property type="protein sequence ID" value="CAF4504290.1"/>
    <property type="molecule type" value="Genomic_DNA"/>
</dbReference>
<feature type="compositionally biased region" description="Polar residues" evidence="1">
    <location>
        <begin position="1"/>
        <end position="13"/>
    </location>
</feature>
<name>A0A8S2XMS1_9BILA</name>
<evidence type="ECO:0000256" key="1">
    <source>
        <dbReference type="SAM" id="MobiDB-lite"/>
    </source>
</evidence>
<feature type="region of interest" description="Disordered" evidence="1">
    <location>
        <begin position="39"/>
        <end position="61"/>
    </location>
</feature>
<protein>
    <submittedName>
        <fullName evidence="2">Uncharacterized protein</fullName>
    </submittedName>
</protein>
<reference evidence="2" key="1">
    <citation type="submission" date="2021-02" db="EMBL/GenBank/DDBJ databases">
        <authorList>
            <person name="Nowell W R."/>
        </authorList>
    </citation>
    <scope>NUCLEOTIDE SEQUENCE</scope>
</reference>
<proteinExistence type="predicted"/>
<organism evidence="2 3">
    <name type="scientific">Didymodactylos carnosus</name>
    <dbReference type="NCBI Taxonomy" id="1234261"/>
    <lineage>
        <taxon>Eukaryota</taxon>
        <taxon>Metazoa</taxon>
        <taxon>Spiralia</taxon>
        <taxon>Gnathifera</taxon>
        <taxon>Rotifera</taxon>
        <taxon>Eurotatoria</taxon>
        <taxon>Bdelloidea</taxon>
        <taxon>Philodinida</taxon>
        <taxon>Philodinidae</taxon>
        <taxon>Didymodactylos</taxon>
    </lineage>
</organism>
<gene>
    <name evidence="2" type="ORF">TMI583_LOCUS48090</name>
</gene>
<sequence>MDEAHYQQQNQTDLRSRPHSAETITSVTPITLNVAATMTDNNSDETGNKSHKDDTSPQRTAIITPTERVQLQHQTVSLSSIMNMTHNNHDKPVELTVKNNHSTIQQVTPSQSKSFMSTDVHNLVMKSLSENNVNKFLGFTIPNKDTEHGEGKSLI</sequence>
<dbReference type="Proteomes" id="UP000682733">
    <property type="component" value="Unassembled WGS sequence"/>
</dbReference>
<comment type="caution">
    <text evidence="2">The sequence shown here is derived from an EMBL/GenBank/DDBJ whole genome shotgun (WGS) entry which is preliminary data.</text>
</comment>